<proteinExistence type="predicted"/>
<comment type="caution">
    <text evidence="1">The sequence shown here is derived from an EMBL/GenBank/DDBJ whole genome shotgun (WGS) entry which is preliminary data.</text>
</comment>
<keyword evidence="2" id="KW-1185">Reference proteome</keyword>
<gene>
    <name evidence="1" type="ORF">TNCT_285061</name>
</gene>
<sequence length="87" mass="10067">MAELRQGEDGSTVAEWLWSQTRDLPRSWKSIFRDRGQSPADFSPFCGLCHMMPISQASYPRSPDSLYLRESTWNPFPFLTAMLTELH</sequence>
<organism evidence="1 2">
    <name type="scientific">Trichonephila clavata</name>
    <name type="common">Joro spider</name>
    <name type="synonym">Nephila clavata</name>
    <dbReference type="NCBI Taxonomy" id="2740835"/>
    <lineage>
        <taxon>Eukaryota</taxon>
        <taxon>Metazoa</taxon>
        <taxon>Ecdysozoa</taxon>
        <taxon>Arthropoda</taxon>
        <taxon>Chelicerata</taxon>
        <taxon>Arachnida</taxon>
        <taxon>Araneae</taxon>
        <taxon>Araneomorphae</taxon>
        <taxon>Entelegynae</taxon>
        <taxon>Araneoidea</taxon>
        <taxon>Nephilidae</taxon>
        <taxon>Trichonephila</taxon>
    </lineage>
</organism>
<evidence type="ECO:0000313" key="1">
    <source>
        <dbReference type="EMBL" id="GFQ68825.1"/>
    </source>
</evidence>
<protein>
    <submittedName>
        <fullName evidence="1">Uncharacterized protein</fullName>
    </submittedName>
</protein>
<accession>A0A8X6K8T7</accession>
<dbReference type="EMBL" id="BMAO01020635">
    <property type="protein sequence ID" value="GFQ68825.1"/>
    <property type="molecule type" value="Genomic_DNA"/>
</dbReference>
<evidence type="ECO:0000313" key="2">
    <source>
        <dbReference type="Proteomes" id="UP000887116"/>
    </source>
</evidence>
<name>A0A8X6K8T7_TRICU</name>
<dbReference type="AlphaFoldDB" id="A0A8X6K8T7"/>
<dbReference type="Proteomes" id="UP000887116">
    <property type="component" value="Unassembled WGS sequence"/>
</dbReference>
<reference evidence="1" key="1">
    <citation type="submission" date="2020-07" db="EMBL/GenBank/DDBJ databases">
        <title>Multicomponent nature underlies the extraordinary mechanical properties of spider dragline silk.</title>
        <authorList>
            <person name="Kono N."/>
            <person name="Nakamura H."/>
            <person name="Mori M."/>
            <person name="Yoshida Y."/>
            <person name="Ohtoshi R."/>
            <person name="Malay A.D."/>
            <person name="Moran D.A.P."/>
            <person name="Tomita M."/>
            <person name="Numata K."/>
            <person name="Arakawa K."/>
        </authorList>
    </citation>
    <scope>NUCLEOTIDE SEQUENCE</scope>
</reference>